<evidence type="ECO:0000313" key="2">
    <source>
        <dbReference type="Proteomes" id="UP000305067"/>
    </source>
</evidence>
<accession>A0A5C3Q853</accession>
<sequence length="116" mass="12455">MDRYEVCLLWWSGVTASWSSGINLASLRGTPTSALRLACAHTTVATSESAYWGLRTPSRQSFTPSQLTGITTIADTATSHNPAFVSYLTFESILLAILSTSHTSLTPSPLHHPSST</sequence>
<gene>
    <name evidence="1" type="ORF">BDV98DRAFT_268487</name>
</gene>
<dbReference type="AlphaFoldDB" id="A0A5C3Q853"/>
<keyword evidence="2" id="KW-1185">Reference proteome</keyword>
<proteinExistence type="predicted"/>
<reference evidence="1 2" key="1">
    <citation type="journal article" date="2019" name="Nat. Ecol. Evol.">
        <title>Megaphylogeny resolves global patterns of mushroom evolution.</title>
        <authorList>
            <person name="Varga T."/>
            <person name="Krizsan K."/>
            <person name="Foldi C."/>
            <person name="Dima B."/>
            <person name="Sanchez-Garcia M."/>
            <person name="Sanchez-Ramirez S."/>
            <person name="Szollosi G.J."/>
            <person name="Szarkandi J.G."/>
            <person name="Papp V."/>
            <person name="Albert L."/>
            <person name="Andreopoulos W."/>
            <person name="Angelini C."/>
            <person name="Antonin V."/>
            <person name="Barry K.W."/>
            <person name="Bougher N.L."/>
            <person name="Buchanan P."/>
            <person name="Buyck B."/>
            <person name="Bense V."/>
            <person name="Catcheside P."/>
            <person name="Chovatia M."/>
            <person name="Cooper J."/>
            <person name="Damon W."/>
            <person name="Desjardin D."/>
            <person name="Finy P."/>
            <person name="Geml J."/>
            <person name="Haridas S."/>
            <person name="Hughes K."/>
            <person name="Justo A."/>
            <person name="Karasinski D."/>
            <person name="Kautmanova I."/>
            <person name="Kiss B."/>
            <person name="Kocsube S."/>
            <person name="Kotiranta H."/>
            <person name="LaButti K.M."/>
            <person name="Lechner B.E."/>
            <person name="Liimatainen K."/>
            <person name="Lipzen A."/>
            <person name="Lukacs Z."/>
            <person name="Mihaltcheva S."/>
            <person name="Morgado L.N."/>
            <person name="Niskanen T."/>
            <person name="Noordeloos M.E."/>
            <person name="Ohm R.A."/>
            <person name="Ortiz-Santana B."/>
            <person name="Ovrebo C."/>
            <person name="Racz N."/>
            <person name="Riley R."/>
            <person name="Savchenko A."/>
            <person name="Shiryaev A."/>
            <person name="Soop K."/>
            <person name="Spirin V."/>
            <person name="Szebenyi C."/>
            <person name="Tomsovsky M."/>
            <person name="Tulloss R.E."/>
            <person name="Uehling J."/>
            <person name="Grigoriev I.V."/>
            <person name="Vagvolgyi C."/>
            <person name="Papp T."/>
            <person name="Martin F.M."/>
            <person name="Miettinen O."/>
            <person name="Hibbett D.S."/>
            <person name="Nagy L.G."/>
        </authorList>
    </citation>
    <scope>NUCLEOTIDE SEQUENCE [LARGE SCALE GENOMIC DNA]</scope>
    <source>
        <strain evidence="1 2">CBS 309.79</strain>
    </source>
</reference>
<name>A0A5C3Q853_9AGAR</name>
<dbReference type="Proteomes" id="UP000305067">
    <property type="component" value="Unassembled WGS sequence"/>
</dbReference>
<organism evidence="1 2">
    <name type="scientific">Pterulicium gracile</name>
    <dbReference type="NCBI Taxonomy" id="1884261"/>
    <lineage>
        <taxon>Eukaryota</taxon>
        <taxon>Fungi</taxon>
        <taxon>Dikarya</taxon>
        <taxon>Basidiomycota</taxon>
        <taxon>Agaricomycotina</taxon>
        <taxon>Agaricomycetes</taxon>
        <taxon>Agaricomycetidae</taxon>
        <taxon>Agaricales</taxon>
        <taxon>Pleurotineae</taxon>
        <taxon>Pterulaceae</taxon>
        <taxon>Pterulicium</taxon>
    </lineage>
</organism>
<dbReference type="EMBL" id="ML178849">
    <property type="protein sequence ID" value="TFK97229.1"/>
    <property type="molecule type" value="Genomic_DNA"/>
</dbReference>
<evidence type="ECO:0000313" key="1">
    <source>
        <dbReference type="EMBL" id="TFK97229.1"/>
    </source>
</evidence>
<protein>
    <submittedName>
        <fullName evidence="1">Uncharacterized protein</fullName>
    </submittedName>
</protein>